<evidence type="ECO:0000259" key="8">
    <source>
        <dbReference type="Pfam" id="PF05140"/>
    </source>
</evidence>
<feature type="domain" description="ResB-like" evidence="8">
    <location>
        <begin position="360"/>
        <end position="428"/>
    </location>
</feature>
<protein>
    <recommendedName>
        <fullName evidence="6">Cytochrome c biogenesis protein CcsB</fullName>
    </recommendedName>
</protein>
<comment type="similarity">
    <text evidence="6">Belongs to the Ccs1/CcsB family.</text>
</comment>
<organism evidence="9 10">
    <name type="scientific">Cyanobium gracile UHCC 0139</name>
    <dbReference type="NCBI Taxonomy" id="3110308"/>
    <lineage>
        <taxon>Bacteria</taxon>
        <taxon>Bacillati</taxon>
        <taxon>Cyanobacteriota</taxon>
        <taxon>Cyanophyceae</taxon>
        <taxon>Synechococcales</taxon>
        <taxon>Prochlorococcaceae</taxon>
        <taxon>Cyanobium</taxon>
    </lineage>
</organism>
<keyword evidence="3 6" id="KW-0201">Cytochrome c-type biogenesis</keyword>
<keyword evidence="2 6" id="KW-0812">Transmembrane</keyword>
<feature type="transmembrane region" description="Helical" evidence="7">
    <location>
        <begin position="80"/>
        <end position="99"/>
    </location>
</feature>
<evidence type="ECO:0000313" key="10">
    <source>
        <dbReference type="Proteomes" id="UP001304461"/>
    </source>
</evidence>
<proteinExistence type="inferred from homology"/>
<dbReference type="Pfam" id="PF05140">
    <property type="entry name" value="ResB"/>
    <property type="match status" value="2"/>
</dbReference>
<evidence type="ECO:0000256" key="4">
    <source>
        <dbReference type="ARBA" id="ARBA00022989"/>
    </source>
</evidence>
<dbReference type="EMBL" id="JAYGHX010000003">
    <property type="protein sequence ID" value="MEA5390913.1"/>
    <property type="molecule type" value="Genomic_DNA"/>
</dbReference>
<evidence type="ECO:0000256" key="1">
    <source>
        <dbReference type="ARBA" id="ARBA00004141"/>
    </source>
</evidence>
<sequence>MTGTAASPWRPLQRLAAWISDLRLAIALLLVIALASGIGTAVPQKEEAGFYHRLYDPTPWLGVLDGDGVLRLQLDHVYSSGWFLALLAWLGLSLILCSWRRQWPALQASLRWIDYRSPRQLSKLSVAETLVTDHPVAGLERLEADLRGAGWQIHRQEDRLAARRGVLGRVGPLLVHAGMVVLMVGAAWGALGGQRLERFLAPGRELELLDSRGSTQVTLALDDFRIQRDPAGRPEQFSSSLRLISPGEGAPTTAAAISVNHPLRYRGMTLYQADWSLATISLQLGRSPVLELPLQTFPQLGDQLWGLVLPTRPDGTEPVLLSLTSEQGPVQVFGPDGVALAQLVPGGEAQEVKGLPIRVASVLPASGILFKRDPGVPLVYTGFAIALAGGALSLVATRQLWAIADGPGGRLHVAGLCNRNLTAFAAELPVLLQRLEPQP</sequence>
<evidence type="ECO:0000256" key="6">
    <source>
        <dbReference type="HAMAP-Rule" id="MF_01392"/>
    </source>
</evidence>
<comment type="subcellular location">
    <subcellularLocation>
        <location evidence="6">Cellular thylakoid membrane</location>
        <topology evidence="6">Multi-pass membrane protein</topology>
    </subcellularLocation>
    <subcellularLocation>
        <location evidence="1">Membrane</location>
        <topology evidence="1">Multi-pass membrane protein</topology>
    </subcellularLocation>
</comment>
<evidence type="ECO:0000256" key="2">
    <source>
        <dbReference type="ARBA" id="ARBA00022692"/>
    </source>
</evidence>
<dbReference type="InterPro" id="IPR007816">
    <property type="entry name" value="ResB-like_domain"/>
</dbReference>
<dbReference type="Proteomes" id="UP001304461">
    <property type="component" value="Unassembled WGS sequence"/>
</dbReference>
<accession>A0ABU5RT24</accession>
<name>A0ABU5RT24_9CYAN</name>
<evidence type="ECO:0000256" key="7">
    <source>
        <dbReference type="SAM" id="Phobius"/>
    </source>
</evidence>
<dbReference type="InterPro" id="IPR023494">
    <property type="entry name" value="Cyt_c_bgen_Ccs1/CcsB/ResB"/>
</dbReference>
<keyword evidence="10" id="KW-1185">Reference proteome</keyword>
<feature type="domain" description="ResB-like" evidence="8">
    <location>
        <begin position="22"/>
        <end position="285"/>
    </location>
</feature>
<dbReference type="PANTHER" id="PTHR31566">
    <property type="entry name" value="CYTOCHROME C BIOGENESIS PROTEIN CCS1, CHLOROPLASTIC"/>
    <property type="match status" value="1"/>
</dbReference>
<evidence type="ECO:0000313" key="9">
    <source>
        <dbReference type="EMBL" id="MEA5390913.1"/>
    </source>
</evidence>
<comment type="subunit">
    <text evidence="6">May interact with CcsA.</text>
</comment>
<feature type="transmembrane region" description="Helical" evidence="7">
    <location>
        <begin position="173"/>
        <end position="191"/>
    </location>
</feature>
<reference evidence="9 10" key="1">
    <citation type="submission" date="2023-12" db="EMBL/GenBank/DDBJ databases">
        <title>Baltic Sea Cyanobacteria.</title>
        <authorList>
            <person name="Delbaje E."/>
            <person name="Fewer D.P."/>
            <person name="Shishido T.K."/>
        </authorList>
    </citation>
    <scope>NUCLEOTIDE SEQUENCE [LARGE SCALE GENOMIC DNA]</scope>
    <source>
        <strain evidence="9 10">UHCC 0139</strain>
    </source>
</reference>
<keyword evidence="5 6" id="KW-0472">Membrane</keyword>
<keyword evidence="4 6" id="KW-1133">Transmembrane helix</keyword>
<keyword evidence="6" id="KW-0793">Thylakoid</keyword>
<gene>
    <name evidence="6" type="primary">ccsB</name>
    <name evidence="6" type="synonym">ccs1</name>
    <name evidence="9" type="ORF">VB738_06525</name>
</gene>
<evidence type="ECO:0000256" key="3">
    <source>
        <dbReference type="ARBA" id="ARBA00022748"/>
    </source>
</evidence>
<evidence type="ECO:0000256" key="5">
    <source>
        <dbReference type="ARBA" id="ARBA00023136"/>
    </source>
</evidence>
<comment type="caution">
    <text evidence="9">The sequence shown here is derived from an EMBL/GenBank/DDBJ whole genome shotgun (WGS) entry which is preliminary data.</text>
</comment>
<dbReference type="RefSeq" id="WP_323304983.1">
    <property type="nucleotide sequence ID" value="NZ_JAYGHX010000003.1"/>
</dbReference>
<comment type="function">
    <text evidence="6">Required during biogenesis of c-type cytochromes (cytochrome c6 and cytochrome f) at the step of heme attachment.</text>
</comment>
<dbReference type="PANTHER" id="PTHR31566:SF0">
    <property type="entry name" value="CYTOCHROME C BIOGENESIS PROTEIN CCS1, CHLOROPLASTIC"/>
    <property type="match status" value="1"/>
</dbReference>
<dbReference type="HAMAP" id="MF_01392">
    <property type="entry name" value="CytC_Ccs1"/>
    <property type="match status" value="1"/>
</dbReference>